<dbReference type="Ensembl" id="ENSSSCT00040065474.1">
    <property type="protein sequence ID" value="ENSSSCP00040027725.1"/>
    <property type="gene ID" value="ENSSSCG00040048592.1"/>
</dbReference>
<proteinExistence type="predicted"/>
<sequence length="105" mass="12502">MISDKDTPVRIAVINKFTNNKCWRGCGEKQTLLHRWWECKLVQPLWKTVWRYLRKLNIELPYNNPAIPLLGIYLDKPFLEKDTCIHMFIAALFTIAKTWKQPKCP</sequence>
<evidence type="ECO:0008006" key="3">
    <source>
        <dbReference type="Google" id="ProtNLM"/>
    </source>
</evidence>
<dbReference type="Proteomes" id="UP000694722">
    <property type="component" value="Unplaced"/>
</dbReference>
<reference evidence="1" key="1">
    <citation type="submission" date="2025-08" db="UniProtKB">
        <authorList>
            <consortium name="Ensembl"/>
        </authorList>
    </citation>
    <scope>IDENTIFICATION</scope>
</reference>
<organism evidence="1 2">
    <name type="scientific">Sus scrofa</name>
    <name type="common">Pig</name>
    <dbReference type="NCBI Taxonomy" id="9823"/>
    <lineage>
        <taxon>Eukaryota</taxon>
        <taxon>Metazoa</taxon>
        <taxon>Chordata</taxon>
        <taxon>Craniata</taxon>
        <taxon>Vertebrata</taxon>
        <taxon>Euteleostomi</taxon>
        <taxon>Mammalia</taxon>
        <taxon>Eutheria</taxon>
        <taxon>Laurasiatheria</taxon>
        <taxon>Artiodactyla</taxon>
        <taxon>Suina</taxon>
        <taxon>Suidae</taxon>
        <taxon>Sus</taxon>
    </lineage>
</organism>
<protein>
    <recommendedName>
        <fullName evidence="3">Reverse transcriptase zinc-binding domain-containing protein</fullName>
    </recommendedName>
</protein>
<accession>A0A8D1EVR5</accession>
<name>A0A8D1EVR5_PIG</name>
<dbReference type="AlphaFoldDB" id="A0A8D1EVR5"/>
<evidence type="ECO:0000313" key="2">
    <source>
        <dbReference type="Proteomes" id="UP000694722"/>
    </source>
</evidence>
<evidence type="ECO:0000313" key="1">
    <source>
        <dbReference type="Ensembl" id="ENSSSCP00040027725.1"/>
    </source>
</evidence>